<evidence type="ECO:0000313" key="8">
    <source>
        <dbReference type="Proteomes" id="UP000182235"/>
    </source>
</evidence>
<dbReference type="GO" id="GO:0005524">
    <property type="term" value="F:ATP binding"/>
    <property type="evidence" value="ECO:0007669"/>
    <property type="project" value="UniProtKB-KW"/>
</dbReference>
<dbReference type="EMBL" id="LGRN01000001">
    <property type="protein sequence ID" value="OJD20046.1"/>
    <property type="molecule type" value="Genomic_DNA"/>
</dbReference>
<keyword evidence="3" id="KW-0547">Nucleotide-binding</keyword>
<evidence type="ECO:0000256" key="2">
    <source>
        <dbReference type="ARBA" id="ARBA00022679"/>
    </source>
</evidence>
<dbReference type="STRING" id="1447872.A0A1J9PUU1"/>
<dbReference type="InterPro" id="IPR011009">
    <property type="entry name" value="Kinase-like_dom_sf"/>
</dbReference>
<dbReference type="VEuPathDB" id="FungiDB:AJ78_00062"/>
<accession>A0A1J9PUU1</accession>
<protein>
    <recommendedName>
        <fullName evidence="6">Protein kinase domain-containing protein</fullName>
    </recommendedName>
</protein>
<comment type="caution">
    <text evidence="7">The sequence shown here is derived from an EMBL/GenBank/DDBJ whole genome shotgun (WGS) entry which is preliminary data.</text>
</comment>
<dbReference type="Gene3D" id="1.10.510.10">
    <property type="entry name" value="Transferase(Phosphotransferase) domain 1"/>
    <property type="match status" value="1"/>
</dbReference>
<reference evidence="7 8" key="1">
    <citation type="submission" date="2015-07" db="EMBL/GenBank/DDBJ databases">
        <title>Emmonsia species relationships and genome sequence.</title>
        <authorList>
            <consortium name="The Broad Institute Genomics Platform"/>
            <person name="Cuomo C.A."/>
            <person name="Munoz J.F."/>
            <person name="Imamovic A."/>
            <person name="Priest M.E."/>
            <person name="Young S."/>
            <person name="Clay O.K."/>
            <person name="McEwen J.G."/>
        </authorList>
    </citation>
    <scope>NUCLEOTIDE SEQUENCE [LARGE SCALE GENOMIC DNA]</scope>
    <source>
        <strain evidence="7 8">UAMH 9510</strain>
    </source>
</reference>
<evidence type="ECO:0000256" key="5">
    <source>
        <dbReference type="ARBA" id="ARBA00022840"/>
    </source>
</evidence>
<dbReference type="AlphaFoldDB" id="A0A1J9PUU1"/>
<dbReference type="PROSITE" id="PS00108">
    <property type="entry name" value="PROTEIN_KINASE_ST"/>
    <property type="match status" value="1"/>
</dbReference>
<keyword evidence="8" id="KW-1185">Reference proteome</keyword>
<dbReference type="OrthoDB" id="10252171at2759"/>
<sequence length="187" mass="20995">MIVVPKGLKNEDEQSANIKKFREQMKALDDLPLGRLGMHSHHATAPISELRTPSQDPILIKVKKLGSGAFGDVTHRWNVSTGIEYAYNSVPCLYLDYLPGGNLMDQHRLQHFSTEDMQTILSQCLSALKYFHEQSPTIAHRDLKPENILVRSRKPLHVQLADFGLAKEGTLLKSQVAQDPTFPLNSL</sequence>
<keyword evidence="5" id="KW-0067">ATP-binding</keyword>
<proteinExistence type="predicted"/>
<keyword evidence="2" id="KW-0808">Transferase</keyword>
<dbReference type="SUPFAM" id="SSF56112">
    <property type="entry name" value="Protein kinase-like (PK-like)"/>
    <property type="match status" value="1"/>
</dbReference>
<evidence type="ECO:0000256" key="3">
    <source>
        <dbReference type="ARBA" id="ARBA00022741"/>
    </source>
</evidence>
<dbReference type="PANTHER" id="PTHR24351">
    <property type="entry name" value="RIBOSOMAL PROTEIN S6 KINASE"/>
    <property type="match status" value="1"/>
</dbReference>
<organism evidence="7 8">
    <name type="scientific">Emergomyces pasteurianus Ep9510</name>
    <dbReference type="NCBI Taxonomy" id="1447872"/>
    <lineage>
        <taxon>Eukaryota</taxon>
        <taxon>Fungi</taxon>
        <taxon>Dikarya</taxon>
        <taxon>Ascomycota</taxon>
        <taxon>Pezizomycotina</taxon>
        <taxon>Eurotiomycetes</taxon>
        <taxon>Eurotiomycetidae</taxon>
        <taxon>Onygenales</taxon>
        <taxon>Ajellomycetaceae</taxon>
        <taxon>Emergomyces</taxon>
    </lineage>
</organism>
<keyword evidence="4" id="KW-0418">Kinase</keyword>
<dbReference type="PROSITE" id="PS50011">
    <property type="entry name" value="PROTEIN_KINASE_DOM"/>
    <property type="match status" value="1"/>
</dbReference>
<dbReference type="GO" id="GO:0004674">
    <property type="term" value="F:protein serine/threonine kinase activity"/>
    <property type="evidence" value="ECO:0007669"/>
    <property type="project" value="UniProtKB-KW"/>
</dbReference>
<evidence type="ECO:0000256" key="1">
    <source>
        <dbReference type="ARBA" id="ARBA00022527"/>
    </source>
</evidence>
<dbReference type="InterPro" id="IPR000719">
    <property type="entry name" value="Prot_kinase_dom"/>
</dbReference>
<dbReference type="InterPro" id="IPR008271">
    <property type="entry name" value="Ser/Thr_kinase_AS"/>
</dbReference>
<evidence type="ECO:0000313" key="7">
    <source>
        <dbReference type="EMBL" id="OJD20046.1"/>
    </source>
</evidence>
<dbReference type="Pfam" id="PF00069">
    <property type="entry name" value="Pkinase"/>
    <property type="match status" value="1"/>
</dbReference>
<evidence type="ECO:0000259" key="6">
    <source>
        <dbReference type="PROSITE" id="PS50011"/>
    </source>
</evidence>
<dbReference type="SMART" id="SM00220">
    <property type="entry name" value="S_TKc"/>
    <property type="match status" value="1"/>
</dbReference>
<keyword evidence="1" id="KW-0723">Serine/threonine-protein kinase</keyword>
<dbReference type="Proteomes" id="UP000182235">
    <property type="component" value="Unassembled WGS sequence"/>
</dbReference>
<evidence type="ECO:0000256" key="4">
    <source>
        <dbReference type="ARBA" id="ARBA00022777"/>
    </source>
</evidence>
<gene>
    <name evidence="7" type="ORF">AJ78_00062</name>
</gene>
<name>A0A1J9PUU1_9EURO</name>
<feature type="domain" description="Protein kinase" evidence="6">
    <location>
        <begin position="1"/>
        <end position="187"/>
    </location>
</feature>